<dbReference type="InParanoid" id="Q7UWH1"/>
<evidence type="ECO:0000313" key="1">
    <source>
        <dbReference type="EMBL" id="CAD72392.1"/>
    </source>
</evidence>
<organism evidence="1 2">
    <name type="scientific">Rhodopirellula baltica (strain DSM 10527 / NCIMB 13988 / SH1)</name>
    <dbReference type="NCBI Taxonomy" id="243090"/>
    <lineage>
        <taxon>Bacteria</taxon>
        <taxon>Pseudomonadati</taxon>
        <taxon>Planctomycetota</taxon>
        <taxon>Planctomycetia</taxon>
        <taxon>Pirellulales</taxon>
        <taxon>Pirellulaceae</taxon>
        <taxon>Rhodopirellula</taxon>
    </lineage>
</organism>
<protein>
    <submittedName>
        <fullName evidence="1">Uncharacterized protein</fullName>
    </submittedName>
</protein>
<name>Q7UWH1_RHOBA</name>
<proteinExistence type="predicted"/>
<dbReference type="HOGENOM" id="CLU_2919699_0_0_0"/>
<keyword evidence="2" id="KW-1185">Reference proteome</keyword>
<evidence type="ECO:0000313" key="2">
    <source>
        <dbReference type="Proteomes" id="UP000001025"/>
    </source>
</evidence>
<dbReference type="EMBL" id="BX294136">
    <property type="protein sequence ID" value="CAD72392.1"/>
    <property type="molecule type" value="Genomic_DNA"/>
</dbReference>
<accession>Q7UWH1</accession>
<sequence length="61" mass="6909">MIVDFDSIQQHRKTLLPWLRVITPCEGPRSLAKKRGPSCPLAGTFAGFLCSPLEWVNTRRL</sequence>
<dbReference type="EnsemblBacteria" id="CAD72392">
    <property type="protein sequence ID" value="CAD72392"/>
    <property type="gene ID" value="RB2043"/>
</dbReference>
<dbReference type="Proteomes" id="UP000001025">
    <property type="component" value="Chromosome"/>
</dbReference>
<dbReference type="AlphaFoldDB" id="Q7UWH1"/>
<dbReference type="KEGG" id="rba:RB2043"/>
<dbReference type="STRING" id="243090.RB2043"/>
<reference evidence="1 2" key="1">
    <citation type="journal article" date="2003" name="Proc. Natl. Acad. Sci. U.S.A.">
        <title>Complete genome sequence of the marine planctomycete Pirellula sp. strain 1.</title>
        <authorList>
            <person name="Gloeckner F.O."/>
            <person name="Kube M."/>
            <person name="Bauer M."/>
            <person name="Teeling H."/>
            <person name="Lombardot T."/>
            <person name="Ludwig W."/>
            <person name="Gade D."/>
            <person name="Beck A."/>
            <person name="Borzym K."/>
            <person name="Heitmann K."/>
            <person name="Rabus R."/>
            <person name="Schlesner H."/>
            <person name="Amann R."/>
            <person name="Reinhardt R."/>
        </authorList>
    </citation>
    <scope>NUCLEOTIDE SEQUENCE [LARGE SCALE GENOMIC DNA]</scope>
    <source>
        <strain evidence="2">DSM 10527 / NCIMB 13988 / SH1</strain>
    </source>
</reference>
<gene>
    <name evidence="1" type="ordered locus">RB2043</name>
</gene>